<evidence type="ECO:0000313" key="4">
    <source>
        <dbReference type="Proteomes" id="UP000325782"/>
    </source>
</evidence>
<keyword evidence="2" id="KW-1133">Transmembrane helix</keyword>
<feature type="transmembrane region" description="Helical" evidence="2">
    <location>
        <begin position="195"/>
        <end position="216"/>
    </location>
</feature>
<accession>V5NYN1</accession>
<dbReference type="EMBL" id="HQ878327">
    <property type="protein sequence ID" value="AHA93303.1"/>
    <property type="molecule type" value="Genomic_DNA"/>
</dbReference>
<dbReference type="KEGG" id="vg:80532648"/>
<name>V5NYN1_9ALPH</name>
<dbReference type="GeneID" id="80532648"/>
<keyword evidence="2" id="KW-0812">Transmembrane</keyword>
<dbReference type="RefSeq" id="YP_010795489.1">
    <property type="nucleotide sequence ID" value="NC_075701.1"/>
</dbReference>
<gene>
    <name evidence="3" type="primary">F-US4</name>
</gene>
<feature type="compositionally biased region" description="Basic and acidic residues" evidence="1">
    <location>
        <begin position="159"/>
        <end position="173"/>
    </location>
</feature>
<protein>
    <submittedName>
        <fullName evidence="3">F-gD</fullName>
    </submittedName>
</protein>
<evidence type="ECO:0000313" key="3">
    <source>
        <dbReference type="EMBL" id="AHA93303.1"/>
    </source>
</evidence>
<sequence>MWYPLMYVFLAVARPLAAVILSGNDFSLNLRSGVSQVCRRSTCSLKASLIIHEAALAHPSSVSIYVGYEKRTGCRVPLVSTLLSDCSPGAGNQHRPCGHMTLAKIPRFDLTFNGLEATFSIYNATKDDSGTYKTVVVMDEKQHTFGVTLTVANSNVSPSDRKPLKDLPCDDGKTLTTTKTPVSKAPTPASPKGTIVLIFFLFSLSVAIAFLLGVYIKRLGVCGRIKNILEYRRATHLIDATCEPEIDHLPPEKQAYVILPPESNV</sequence>
<reference evidence="3 4" key="1">
    <citation type="journal article" date="2012" name="PLoS ONE">
        <title>The genome of Chelonid herpesvirus 5 harbors atypical genes.</title>
        <authorList>
            <person name="Ackermann M."/>
            <person name="Koriabine M."/>
            <person name="Hartmann-Fritsch F."/>
            <person name="de Jong P.J."/>
            <person name="Lewis T.D."/>
            <person name="Schetle N."/>
            <person name="Work T.M."/>
            <person name="Dagenais J."/>
            <person name="Balazs G.H."/>
            <person name="Leong J.A."/>
        </authorList>
    </citation>
    <scope>NUCLEOTIDE SEQUENCE [LARGE SCALE GENOMIC DNA]</scope>
</reference>
<keyword evidence="4" id="KW-1185">Reference proteome</keyword>
<keyword evidence="2" id="KW-0472">Membrane</keyword>
<organism evidence="3 4">
    <name type="scientific">Chelonid alphaherpesvirus 5</name>
    <dbReference type="NCBI Taxonomy" id="702736"/>
    <lineage>
        <taxon>Viruses</taxon>
        <taxon>Duplodnaviria</taxon>
        <taxon>Heunggongvirae</taxon>
        <taxon>Peploviricota</taxon>
        <taxon>Herviviricetes</taxon>
        <taxon>Herpesvirales</taxon>
        <taxon>Orthoherpesviridae</taxon>
        <taxon>Alphaherpesvirinae</taxon>
        <taxon>Scutavirus</taxon>
        <taxon>Scutavirus chelonidalpha5</taxon>
    </lineage>
</organism>
<proteinExistence type="predicted"/>
<feature type="region of interest" description="Disordered" evidence="1">
    <location>
        <begin position="156"/>
        <end position="186"/>
    </location>
</feature>
<evidence type="ECO:0000256" key="1">
    <source>
        <dbReference type="SAM" id="MobiDB-lite"/>
    </source>
</evidence>
<evidence type="ECO:0000256" key="2">
    <source>
        <dbReference type="SAM" id="Phobius"/>
    </source>
</evidence>
<dbReference type="Proteomes" id="UP000325782">
    <property type="component" value="Segment"/>
</dbReference>